<evidence type="ECO:0000256" key="2">
    <source>
        <dbReference type="ARBA" id="ARBA00006462"/>
    </source>
</evidence>
<gene>
    <name evidence="7" type="ORF">AFUS01_LOCUS19514</name>
</gene>
<dbReference type="InterPro" id="IPR026050">
    <property type="entry name" value="C1GALT1/C1GALT1_chp1"/>
</dbReference>
<comment type="subcellular location">
    <subcellularLocation>
        <location evidence="1">Membrane</location>
        <topology evidence="1">Single-pass type II membrane protein</topology>
    </subcellularLocation>
</comment>
<feature type="non-terminal residue" evidence="7">
    <location>
        <position position="138"/>
    </location>
</feature>
<dbReference type="Proteomes" id="UP000708208">
    <property type="component" value="Unassembled WGS sequence"/>
</dbReference>
<keyword evidence="6" id="KW-0472">Membrane</keyword>
<comment type="similarity">
    <text evidence="2">Belongs to the glycosyltransferase 31 family. Beta3-Gal-T subfamily.</text>
</comment>
<name>A0A8J2K7G9_9HEXA</name>
<accession>A0A8J2K7G9</accession>
<sequence>PVNATEKILAVKKTWGRRCTKLLILSSANNTETDTNNNQSQGYMSGGAGYVLSKESLIRFAEISVKNPDLCFQDHTGPEDLMMGKCLEKVGVVAMDTRDASQHHRFLPFTPDLHLSMKTGDIAWYWIMTYYPQNLGME</sequence>
<keyword evidence="4" id="KW-0735">Signal-anchor</keyword>
<evidence type="ECO:0000256" key="6">
    <source>
        <dbReference type="ARBA" id="ARBA00023136"/>
    </source>
</evidence>
<protein>
    <recommendedName>
        <fullName evidence="9">Glycoprotein-N-acetylgalactosamine 3-beta-galactosyltransferase 1</fullName>
    </recommendedName>
</protein>
<dbReference type="EMBL" id="CAJVCH010202240">
    <property type="protein sequence ID" value="CAG7730899.1"/>
    <property type="molecule type" value="Genomic_DNA"/>
</dbReference>
<comment type="caution">
    <text evidence="7">The sequence shown here is derived from an EMBL/GenBank/DDBJ whole genome shotgun (WGS) entry which is preliminary data.</text>
</comment>
<dbReference type="GO" id="GO:0016263">
    <property type="term" value="F:glycoprotein-N-acetylgalactosamine 3-beta-galactosyltransferase activity"/>
    <property type="evidence" value="ECO:0007669"/>
    <property type="project" value="TreeGrafter"/>
</dbReference>
<evidence type="ECO:0000256" key="1">
    <source>
        <dbReference type="ARBA" id="ARBA00004606"/>
    </source>
</evidence>
<organism evidence="7 8">
    <name type="scientific">Allacma fusca</name>
    <dbReference type="NCBI Taxonomy" id="39272"/>
    <lineage>
        <taxon>Eukaryota</taxon>
        <taxon>Metazoa</taxon>
        <taxon>Ecdysozoa</taxon>
        <taxon>Arthropoda</taxon>
        <taxon>Hexapoda</taxon>
        <taxon>Collembola</taxon>
        <taxon>Symphypleona</taxon>
        <taxon>Sminthuridae</taxon>
        <taxon>Allacma</taxon>
    </lineage>
</organism>
<keyword evidence="5" id="KW-1133">Transmembrane helix</keyword>
<evidence type="ECO:0008006" key="9">
    <source>
        <dbReference type="Google" id="ProtNLM"/>
    </source>
</evidence>
<dbReference type="PANTHER" id="PTHR23033:SF14">
    <property type="entry name" value="GLYCOPROTEIN-N-ACETYLGALACTOSAMINE 3-BETA-GALACTOSYLTRANSFERASE 1-RELATED"/>
    <property type="match status" value="1"/>
</dbReference>
<proteinExistence type="inferred from homology"/>
<dbReference type="GO" id="GO:0016020">
    <property type="term" value="C:membrane"/>
    <property type="evidence" value="ECO:0007669"/>
    <property type="project" value="UniProtKB-SubCell"/>
</dbReference>
<evidence type="ECO:0000313" key="7">
    <source>
        <dbReference type="EMBL" id="CAG7730899.1"/>
    </source>
</evidence>
<dbReference type="AlphaFoldDB" id="A0A8J2K7G9"/>
<evidence type="ECO:0000256" key="4">
    <source>
        <dbReference type="ARBA" id="ARBA00022968"/>
    </source>
</evidence>
<evidence type="ECO:0000313" key="8">
    <source>
        <dbReference type="Proteomes" id="UP000708208"/>
    </source>
</evidence>
<evidence type="ECO:0000256" key="5">
    <source>
        <dbReference type="ARBA" id="ARBA00022989"/>
    </source>
</evidence>
<dbReference type="PANTHER" id="PTHR23033">
    <property type="entry name" value="BETA1,3-GALACTOSYLTRANSFERASE"/>
    <property type="match status" value="1"/>
</dbReference>
<dbReference type="OrthoDB" id="414175at2759"/>
<keyword evidence="3" id="KW-0812">Transmembrane</keyword>
<keyword evidence="8" id="KW-1185">Reference proteome</keyword>
<feature type="non-terminal residue" evidence="7">
    <location>
        <position position="1"/>
    </location>
</feature>
<reference evidence="7" key="1">
    <citation type="submission" date="2021-06" db="EMBL/GenBank/DDBJ databases">
        <authorList>
            <person name="Hodson N. C."/>
            <person name="Mongue J. A."/>
            <person name="Jaron S. K."/>
        </authorList>
    </citation>
    <scope>NUCLEOTIDE SEQUENCE</scope>
</reference>
<evidence type="ECO:0000256" key="3">
    <source>
        <dbReference type="ARBA" id="ARBA00022692"/>
    </source>
</evidence>